<name>A0ABD2PF12_9CUCU</name>
<dbReference type="EMBL" id="JABFTP020000186">
    <property type="protein sequence ID" value="KAL3289576.1"/>
    <property type="molecule type" value="Genomic_DNA"/>
</dbReference>
<evidence type="ECO:0000313" key="2">
    <source>
        <dbReference type="Proteomes" id="UP001516400"/>
    </source>
</evidence>
<organism evidence="1 2">
    <name type="scientific">Cryptolaemus montrouzieri</name>
    <dbReference type="NCBI Taxonomy" id="559131"/>
    <lineage>
        <taxon>Eukaryota</taxon>
        <taxon>Metazoa</taxon>
        <taxon>Ecdysozoa</taxon>
        <taxon>Arthropoda</taxon>
        <taxon>Hexapoda</taxon>
        <taxon>Insecta</taxon>
        <taxon>Pterygota</taxon>
        <taxon>Neoptera</taxon>
        <taxon>Endopterygota</taxon>
        <taxon>Coleoptera</taxon>
        <taxon>Polyphaga</taxon>
        <taxon>Cucujiformia</taxon>
        <taxon>Coccinelloidea</taxon>
        <taxon>Coccinellidae</taxon>
        <taxon>Scymninae</taxon>
        <taxon>Scymnini</taxon>
        <taxon>Cryptolaemus</taxon>
    </lineage>
</organism>
<accession>A0ABD2PF12</accession>
<evidence type="ECO:0008006" key="3">
    <source>
        <dbReference type="Google" id="ProtNLM"/>
    </source>
</evidence>
<protein>
    <recommendedName>
        <fullName evidence="3">Reverse transcriptase</fullName>
    </recommendedName>
</protein>
<dbReference type="AlphaFoldDB" id="A0ABD2PF12"/>
<sequence>MDSFKYLGVTLAANGKSSNDVSNNKTQEKMVIRQLNSMLWNKKLTERTKHLIYDTIFETLTTYGTETWELTQREKYKLKALDMDFWRRSSIKTGTREK</sequence>
<dbReference type="Proteomes" id="UP001516400">
    <property type="component" value="Unassembled WGS sequence"/>
</dbReference>
<comment type="caution">
    <text evidence="1">The sequence shown here is derived from an EMBL/GenBank/DDBJ whole genome shotgun (WGS) entry which is preliminary data.</text>
</comment>
<keyword evidence="2" id="KW-1185">Reference proteome</keyword>
<proteinExistence type="predicted"/>
<reference evidence="1 2" key="1">
    <citation type="journal article" date="2021" name="BMC Biol.">
        <title>Horizontally acquired antibacterial genes associated with adaptive radiation of ladybird beetles.</title>
        <authorList>
            <person name="Li H.S."/>
            <person name="Tang X.F."/>
            <person name="Huang Y.H."/>
            <person name="Xu Z.Y."/>
            <person name="Chen M.L."/>
            <person name="Du X.Y."/>
            <person name="Qiu B.Y."/>
            <person name="Chen P.T."/>
            <person name="Zhang W."/>
            <person name="Slipinski A."/>
            <person name="Escalona H.E."/>
            <person name="Waterhouse R.M."/>
            <person name="Zwick A."/>
            <person name="Pang H."/>
        </authorList>
    </citation>
    <scope>NUCLEOTIDE SEQUENCE [LARGE SCALE GENOMIC DNA]</scope>
    <source>
        <strain evidence="1">SYSU2018</strain>
    </source>
</reference>
<evidence type="ECO:0000313" key="1">
    <source>
        <dbReference type="EMBL" id="KAL3289576.1"/>
    </source>
</evidence>
<gene>
    <name evidence="1" type="ORF">HHI36_022990</name>
</gene>